<comment type="caution">
    <text evidence="13">The sequence shown here is derived from an EMBL/GenBank/DDBJ whole genome shotgun (WGS) entry which is preliminary data.</text>
</comment>
<evidence type="ECO:0000256" key="4">
    <source>
        <dbReference type="ARBA" id="ARBA00022475"/>
    </source>
</evidence>
<feature type="domain" description="TonB C-terminal" evidence="12">
    <location>
        <begin position="205"/>
        <end position="296"/>
    </location>
</feature>
<comment type="similarity">
    <text evidence="2">Belongs to the TonB family.</text>
</comment>
<evidence type="ECO:0000256" key="9">
    <source>
        <dbReference type="ARBA" id="ARBA00023136"/>
    </source>
</evidence>
<dbReference type="AlphaFoldDB" id="A0A8J6YPB6"/>
<evidence type="ECO:0000313" key="14">
    <source>
        <dbReference type="Proteomes" id="UP000631034"/>
    </source>
</evidence>
<proteinExistence type="inferred from homology"/>
<dbReference type="EMBL" id="JACZHT010000002">
    <property type="protein sequence ID" value="MBE1236727.1"/>
    <property type="molecule type" value="Genomic_DNA"/>
</dbReference>
<dbReference type="RefSeq" id="WP_192533737.1">
    <property type="nucleotide sequence ID" value="NZ_JACZHT010000002.1"/>
</dbReference>
<dbReference type="InterPro" id="IPR037682">
    <property type="entry name" value="TonB_C"/>
</dbReference>
<evidence type="ECO:0000256" key="7">
    <source>
        <dbReference type="ARBA" id="ARBA00022927"/>
    </source>
</evidence>
<feature type="compositionally biased region" description="Acidic residues" evidence="10">
    <location>
        <begin position="113"/>
        <end position="139"/>
    </location>
</feature>
<evidence type="ECO:0000256" key="2">
    <source>
        <dbReference type="ARBA" id="ARBA00006555"/>
    </source>
</evidence>
<keyword evidence="3" id="KW-0813">Transport</keyword>
<dbReference type="InterPro" id="IPR006260">
    <property type="entry name" value="TonB/TolA_C"/>
</dbReference>
<evidence type="ECO:0000256" key="5">
    <source>
        <dbReference type="ARBA" id="ARBA00022519"/>
    </source>
</evidence>
<keyword evidence="6 11" id="KW-0812">Transmembrane</keyword>
<keyword evidence="14" id="KW-1185">Reference proteome</keyword>
<dbReference type="GO" id="GO:0055085">
    <property type="term" value="P:transmembrane transport"/>
    <property type="evidence" value="ECO:0007669"/>
    <property type="project" value="InterPro"/>
</dbReference>
<gene>
    <name evidence="13" type="ORF">IHV25_03545</name>
</gene>
<accession>A0A8J6YPB6</accession>
<dbReference type="Pfam" id="PF03544">
    <property type="entry name" value="TonB_C"/>
    <property type="match status" value="1"/>
</dbReference>
<keyword evidence="8 11" id="KW-1133">Transmembrane helix</keyword>
<feature type="compositionally biased region" description="Pro residues" evidence="10">
    <location>
        <begin position="102"/>
        <end position="112"/>
    </location>
</feature>
<evidence type="ECO:0000256" key="10">
    <source>
        <dbReference type="SAM" id="MobiDB-lite"/>
    </source>
</evidence>
<evidence type="ECO:0000256" key="3">
    <source>
        <dbReference type="ARBA" id="ARBA00022448"/>
    </source>
</evidence>
<reference evidence="13" key="1">
    <citation type="submission" date="2020-10" db="EMBL/GenBank/DDBJ databases">
        <title>Genome sequence of the unusual species of purple photosynthetic bacteria, Phaeovibrio sulfidiphilus DSM 23193, type strain.</title>
        <authorList>
            <person name="Kyndt J.A."/>
            <person name="Meyer T.E."/>
        </authorList>
    </citation>
    <scope>NUCLEOTIDE SEQUENCE</scope>
    <source>
        <strain evidence="13">DSM 23193</strain>
    </source>
</reference>
<evidence type="ECO:0000313" key="13">
    <source>
        <dbReference type="EMBL" id="MBE1236727.1"/>
    </source>
</evidence>
<dbReference type="GO" id="GO:0098797">
    <property type="term" value="C:plasma membrane protein complex"/>
    <property type="evidence" value="ECO:0007669"/>
    <property type="project" value="TreeGrafter"/>
</dbReference>
<dbReference type="SUPFAM" id="SSF74653">
    <property type="entry name" value="TolA/TonB C-terminal domain"/>
    <property type="match status" value="1"/>
</dbReference>
<evidence type="ECO:0000259" key="12">
    <source>
        <dbReference type="PROSITE" id="PS52015"/>
    </source>
</evidence>
<comment type="subcellular location">
    <subcellularLocation>
        <location evidence="1">Cell inner membrane</location>
        <topology evidence="1">Single-pass membrane protein</topology>
        <orientation evidence="1">Periplasmic side</orientation>
    </subcellularLocation>
</comment>
<keyword evidence="4" id="KW-1003">Cell membrane</keyword>
<evidence type="ECO:0000256" key="8">
    <source>
        <dbReference type="ARBA" id="ARBA00022989"/>
    </source>
</evidence>
<dbReference type="Gene3D" id="3.30.1150.10">
    <property type="match status" value="1"/>
</dbReference>
<organism evidence="13 14">
    <name type="scientific">Phaeovibrio sulfidiphilus</name>
    <dbReference type="NCBI Taxonomy" id="1220600"/>
    <lineage>
        <taxon>Bacteria</taxon>
        <taxon>Pseudomonadati</taxon>
        <taxon>Pseudomonadota</taxon>
        <taxon>Alphaproteobacteria</taxon>
        <taxon>Rhodospirillales</taxon>
        <taxon>Rhodospirillaceae</taxon>
        <taxon>Phaeovibrio</taxon>
    </lineage>
</organism>
<dbReference type="PANTHER" id="PTHR33446:SF2">
    <property type="entry name" value="PROTEIN TONB"/>
    <property type="match status" value="1"/>
</dbReference>
<keyword evidence="9 11" id="KW-0472">Membrane</keyword>
<dbReference type="NCBIfam" id="TIGR01352">
    <property type="entry name" value="tonB_Cterm"/>
    <property type="match status" value="1"/>
</dbReference>
<protein>
    <submittedName>
        <fullName evidence="13">Energy transducer TonB</fullName>
    </submittedName>
</protein>
<dbReference type="Proteomes" id="UP000631034">
    <property type="component" value="Unassembled WGS sequence"/>
</dbReference>
<evidence type="ECO:0000256" key="11">
    <source>
        <dbReference type="SAM" id="Phobius"/>
    </source>
</evidence>
<dbReference type="GO" id="GO:0031992">
    <property type="term" value="F:energy transducer activity"/>
    <property type="evidence" value="ECO:0007669"/>
    <property type="project" value="TreeGrafter"/>
</dbReference>
<dbReference type="PROSITE" id="PS52015">
    <property type="entry name" value="TONB_CTD"/>
    <property type="match status" value="1"/>
</dbReference>
<name>A0A8J6YPB6_9PROT</name>
<sequence>MTAEGGPRPRFSRENPFAWRWWSLPLVLAAVLFICALHVLLFLLLFGSPGKNAVSMPMVLEPPPIEIDLEPVDSIPALTPPSDTQPREMAQASEPVPEDRPVPPPPTPPAPETEPDTPEDEPDDAPPPDDLPLPEEDTAPDPLVQKPEKTEKPDTEKKAETPKPRRPAKPHQPEAPPPSRAQPRSAANLPPPGALPGRTRSTRESWRSRVMMHLDQHKKYPPVAVARREQGEGIVRFVVDRQGRVRSVQLLRSTGYMLLDREVHDLMRRAQPLPLPPDDTPGDSFEIEVPVRFRLY</sequence>
<feature type="compositionally biased region" description="Basic and acidic residues" evidence="10">
    <location>
        <begin position="146"/>
        <end position="163"/>
    </location>
</feature>
<dbReference type="PANTHER" id="PTHR33446">
    <property type="entry name" value="PROTEIN TONB-RELATED"/>
    <property type="match status" value="1"/>
</dbReference>
<dbReference type="GO" id="GO:0015031">
    <property type="term" value="P:protein transport"/>
    <property type="evidence" value="ECO:0007669"/>
    <property type="project" value="UniProtKB-KW"/>
</dbReference>
<feature type="region of interest" description="Disordered" evidence="10">
    <location>
        <begin position="73"/>
        <end position="203"/>
    </location>
</feature>
<feature type="transmembrane region" description="Helical" evidence="11">
    <location>
        <begin position="20"/>
        <end position="46"/>
    </location>
</feature>
<evidence type="ECO:0000256" key="1">
    <source>
        <dbReference type="ARBA" id="ARBA00004383"/>
    </source>
</evidence>
<evidence type="ECO:0000256" key="6">
    <source>
        <dbReference type="ARBA" id="ARBA00022692"/>
    </source>
</evidence>
<keyword evidence="7" id="KW-0653">Protein transport</keyword>
<dbReference type="InterPro" id="IPR051045">
    <property type="entry name" value="TonB-dependent_transducer"/>
</dbReference>
<keyword evidence="5" id="KW-0997">Cell inner membrane</keyword>